<protein>
    <submittedName>
        <fullName evidence="2">Uncharacterized protein</fullName>
    </submittedName>
</protein>
<name>A0AA88TN40_9TELE</name>
<evidence type="ECO:0000313" key="3">
    <source>
        <dbReference type="Proteomes" id="UP001187343"/>
    </source>
</evidence>
<accession>A0AA88TN40</accession>
<keyword evidence="3" id="KW-1185">Reference proteome</keyword>
<organism evidence="2 3">
    <name type="scientific">Cirrhinus molitorella</name>
    <name type="common">mud carp</name>
    <dbReference type="NCBI Taxonomy" id="172907"/>
    <lineage>
        <taxon>Eukaryota</taxon>
        <taxon>Metazoa</taxon>
        <taxon>Chordata</taxon>
        <taxon>Craniata</taxon>
        <taxon>Vertebrata</taxon>
        <taxon>Euteleostomi</taxon>
        <taxon>Actinopterygii</taxon>
        <taxon>Neopterygii</taxon>
        <taxon>Teleostei</taxon>
        <taxon>Ostariophysi</taxon>
        <taxon>Cypriniformes</taxon>
        <taxon>Cyprinidae</taxon>
        <taxon>Labeoninae</taxon>
        <taxon>Labeonini</taxon>
        <taxon>Cirrhinus</taxon>
    </lineage>
</organism>
<proteinExistence type="predicted"/>
<dbReference type="AlphaFoldDB" id="A0AA88TN40"/>
<evidence type="ECO:0000313" key="2">
    <source>
        <dbReference type="EMBL" id="KAK2874663.1"/>
    </source>
</evidence>
<feature type="compositionally biased region" description="Polar residues" evidence="1">
    <location>
        <begin position="34"/>
        <end position="50"/>
    </location>
</feature>
<comment type="caution">
    <text evidence="2">The sequence shown here is derived from an EMBL/GenBank/DDBJ whole genome shotgun (WGS) entry which is preliminary data.</text>
</comment>
<dbReference type="Proteomes" id="UP001187343">
    <property type="component" value="Unassembled WGS sequence"/>
</dbReference>
<feature type="region of interest" description="Disordered" evidence="1">
    <location>
        <begin position="18"/>
        <end position="50"/>
    </location>
</feature>
<gene>
    <name evidence="2" type="ORF">Q8A67_021816</name>
</gene>
<evidence type="ECO:0000256" key="1">
    <source>
        <dbReference type="SAM" id="MobiDB-lite"/>
    </source>
</evidence>
<dbReference type="EMBL" id="JAUYZG010000021">
    <property type="protein sequence ID" value="KAK2874663.1"/>
    <property type="molecule type" value="Genomic_DNA"/>
</dbReference>
<sequence length="70" mass="7520">MSSWWMMYQQQVEVLPPPALNDSFSNPEGKPSDLETSGFTSTSAVGVSSSEDSEKIDLLAELQAAALLEA</sequence>
<reference evidence="2" key="1">
    <citation type="submission" date="2023-08" db="EMBL/GenBank/DDBJ databases">
        <title>Chromosome-level Genome Assembly of mud carp (Cirrhinus molitorella).</title>
        <authorList>
            <person name="Liu H."/>
        </authorList>
    </citation>
    <scope>NUCLEOTIDE SEQUENCE</scope>
    <source>
        <strain evidence="2">Prfri</strain>
        <tissue evidence="2">Muscle</tissue>
    </source>
</reference>